<evidence type="ECO:0000256" key="4">
    <source>
        <dbReference type="SAM" id="Phobius"/>
    </source>
</evidence>
<sequence length="421" mass="48737">MDWGAILTESVRGLQYFLLFFWFYWLFISVFGFGKPKKQKEHEPQKRFLLMVAAHNEEAVIGQLVDNLNNLDYPKDLYEVCVIADNCDDKTAEIARNLGATVIEHTYAPGEPKGKPYAIKYAVDDYGVKLQTNFDGISFFDADNLVSLNFLKEMNNHLMNGDKLVQCYLDSKNPDDNWVSLSYAASYYYMNRSWQLAKYRLGLGNAIGGTGFCVDTTLFHEVGWTARSLTEDLEFTMQCLLRGVPAKWCHFARVYDEKPQSFVASCVQRLRWARGHWDVCFRYTPRLLWRTITKLDVLSFDGALYLINPGKIILNALTAIIIWISIFTDSNWSQAMFPWQLWVTMLVFQFTYIGYTILVDSKKKLNVLSSFIAMAIFNLSYIPLFVWSLVTFKNKSWNPTKHTRAIEMDEMQKNDGLKSKK</sequence>
<dbReference type="EMBL" id="NVMX01000242">
    <property type="protein sequence ID" value="PDZ94186.1"/>
    <property type="molecule type" value="Genomic_DNA"/>
</dbReference>
<keyword evidence="2" id="KW-0328">Glycosyltransferase</keyword>
<organism evidence="5 6">
    <name type="scientific">Bacillus cereus</name>
    <dbReference type="NCBI Taxonomy" id="1396"/>
    <lineage>
        <taxon>Bacteria</taxon>
        <taxon>Bacillati</taxon>
        <taxon>Bacillota</taxon>
        <taxon>Bacilli</taxon>
        <taxon>Bacillales</taxon>
        <taxon>Bacillaceae</taxon>
        <taxon>Bacillus</taxon>
        <taxon>Bacillus cereus group</taxon>
    </lineage>
</organism>
<dbReference type="Gene3D" id="3.90.550.10">
    <property type="entry name" value="Spore Coat Polysaccharide Biosynthesis Protein SpsA, Chain A"/>
    <property type="match status" value="1"/>
</dbReference>
<dbReference type="AlphaFoldDB" id="A0A9X6SSI5"/>
<dbReference type="InterPro" id="IPR029044">
    <property type="entry name" value="Nucleotide-diphossugar_trans"/>
</dbReference>
<comment type="caution">
    <text evidence="5">The sequence shown here is derived from an EMBL/GenBank/DDBJ whole genome shotgun (WGS) entry which is preliminary data.</text>
</comment>
<dbReference type="GO" id="GO:0016757">
    <property type="term" value="F:glycosyltransferase activity"/>
    <property type="evidence" value="ECO:0007669"/>
    <property type="project" value="UniProtKB-KW"/>
</dbReference>
<evidence type="ECO:0000256" key="2">
    <source>
        <dbReference type="ARBA" id="ARBA00022676"/>
    </source>
</evidence>
<keyword evidence="4" id="KW-0472">Membrane</keyword>
<keyword evidence="4" id="KW-1133">Transmembrane helix</keyword>
<evidence type="ECO:0000256" key="1">
    <source>
        <dbReference type="ARBA" id="ARBA00006739"/>
    </source>
</evidence>
<gene>
    <name evidence="5" type="ORF">CON36_35140</name>
</gene>
<name>A0A9X6SSI5_BACCE</name>
<proteinExistence type="inferred from homology"/>
<reference evidence="5 6" key="1">
    <citation type="submission" date="2017-09" db="EMBL/GenBank/DDBJ databases">
        <title>Large-scale bioinformatics analysis of Bacillus genomes uncovers conserved roles of natural products in bacterial physiology.</title>
        <authorList>
            <consortium name="Agbiome Team Llc"/>
            <person name="Bleich R.M."/>
            <person name="Grubbs K.J."/>
            <person name="Santa Maria K.C."/>
            <person name="Allen S.E."/>
            <person name="Farag S."/>
            <person name="Shank E.A."/>
            <person name="Bowers A."/>
        </authorList>
    </citation>
    <scope>NUCLEOTIDE SEQUENCE [LARGE SCALE GENOMIC DNA]</scope>
    <source>
        <strain evidence="5 6">AFS092789</strain>
    </source>
</reference>
<dbReference type="RefSeq" id="WP_098007225.1">
    <property type="nucleotide sequence ID" value="NZ_NVMX01000242.1"/>
</dbReference>
<evidence type="ECO:0000313" key="5">
    <source>
        <dbReference type="EMBL" id="PDZ94186.1"/>
    </source>
</evidence>
<evidence type="ECO:0000313" key="6">
    <source>
        <dbReference type="Proteomes" id="UP000219922"/>
    </source>
</evidence>
<feature type="transmembrane region" description="Helical" evidence="4">
    <location>
        <begin position="339"/>
        <end position="359"/>
    </location>
</feature>
<feature type="transmembrane region" description="Helical" evidence="4">
    <location>
        <begin position="303"/>
        <end position="327"/>
    </location>
</feature>
<evidence type="ECO:0000256" key="3">
    <source>
        <dbReference type="ARBA" id="ARBA00022679"/>
    </source>
</evidence>
<accession>A0A9X6SSI5</accession>
<protein>
    <submittedName>
        <fullName evidence="5">Glycosyl transferase family 2</fullName>
    </submittedName>
</protein>
<dbReference type="Proteomes" id="UP000219922">
    <property type="component" value="Unassembled WGS sequence"/>
</dbReference>
<keyword evidence="3 5" id="KW-0808">Transferase</keyword>
<feature type="transmembrane region" description="Helical" evidence="4">
    <location>
        <begin position="16"/>
        <end position="34"/>
    </location>
</feature>
<keyword evidence="4" id="KW-0812">Transmembrane</keyword>
<dbReference type="PANTHER" id="PTHR43630">
    <property type="entry name" value="POLY-BETA-1,6-N-ACETYL-D-GLUCOSAMINE SYNTHASE"/>
    <property type="match status" value="1"/>
</dbReference>
<comment type="similarity">
    <text evidence="1">Belongs to the glycosyltransferase 2 family.</text>
</comment>
<feature type="transmembrane region" description="Helical" evidence="4">
    <location>
        <begin position="371"/>
        <end position="390"/>
    </location>
</feature>
<dbReference type="Pfam" id="PF13641">
    <property type="entry name" value="Glyco_tranf_2_3"/>
    <property type="match status" value="1"/>
</dbReference>
<dbReference type="SUPFAM" id="SSF53448">
    <property type="entry name" value="Nucleotide-diphospho-sugar transferases"/>
    <property type="match status" value="1"/>
</dbReference>
<dbReference type="PANTHER" id="PTHR43630:SF1">
    <property type="entry name" value="POLY-BETA-1,6-N-ACETYL-D-GLUCOSAMINE SYNTHASE"/>
    <property type="match status" value="1"/>
</dbReference>
<dbReference type="CDD" id="cd06438">
    <property type="entry name" value="EpsO_like"/>
    <property type="match status" value="1"/>
</dbReference>